<sequence length="260" mass="28915">MSLSTVYRDASLCGHALTTLPHKIWDFSKSELSLIDRPVPGTYVVDHDVFIGQLFIGQRVHYNIGPTTVIYRTVFFTEELLLQPLVNTIEFIGRRILGSCATAISFLVLTPVGFTTKLLHLGARQVSTYVTSSSLGVKIKQVWQNANLFGHLLTSAPSKCYQFATAPLNWHLRPDGTDRRFYIYAYESNNGESEQQVSSNRPLSLSGTTLLHDREYSYSFEVELICRRIFGGLLTVTAAVVSPIGLASKSIHLIGRSVLS</sequence>
<evidence type="ECO:0000313" key="2">
    <source>
        <dbReference type="Proteomes" id="UP000217838"/>
    </source>
</evidence>
<comment type="caution">
    <text evidence="1">The sequence shown here is derived from an EMBL/GenBank/DDBJ whole genome shotgun (WGS) entry which is preliminary data.</text>
</comment>
<protein>
    <submittedName>
        <fullName evidence="1">Uncharacterized protein</fullName>
    </submittedName>
</protein>
<organism evidence="1 2">
    <name type="scientific">Aerophobetes bacterium</name>
    <dbReference type="NCBI Taxonomy" id="2030807"/>
    <lineage>
        <taxon>Bacteria</taxon>
        <taxon>Candidatus Aerophobota</taxon>
    </lineage>
</organism>
<reference evidence="2" key="1">
    <citation type="submission" date="2017-08" db="EMBL/GenBank/DDBJ databases">
        <title>A dynamic microbial community with high functional redundancy inhabits the cold, oxic subseafloor aquifer.</title>
        <authorList>
            <person name="Tully B.J."/>
            <person name="Wheat C.G."/>
            <person name="Glazer B.T."/>
            <person name="Huber J.A."/>
        </authorList>
    </citation>
    <scope>NUCLEOTIDE SEQUENCE [LARGE SCALE GENOMIC DNA]</scope>
</reference>
<accession>A0A2A4YJI5</accession>
<dbReference type="AlphaFoldDB" id="A0A2A4YJI5"/>
<gene>
    <name evidence="1" type="ORF">COB11_03825</name>
</gene>
<dbReference type="Proteomes" id="UP000217838">
    <property type="component" value="Unassembled WGS sequence"/>
</dbReference>
<evidence type="ECO:0000313" key="1">
    <source>
        <dbReference type="EMBL" id="PCI94475.1"/>
    </source>
</evidence>
<dbReference type="EMBL" id="NVUU01000038">
    <property type="protein sequence ID" value="PCI94475.1"/>
    <property type="molecule type" value="Genomic_DNA"/>
</dbReference>
<name>A0A2A4YJI5_UNCAE</name>
<proteinExistence type="predicted"/>